<keyword evidence="13" id="KW-1185">Reference proteome</keyword>
<dbReference type="GO" id="GO:0003677">
    <property type="term" value="F:DNA binding"/>
    <property type="evidence" value="ECO:0007669"/>
    <property type="project" value="UniProtKB-UniRule"/>
</dbReference>
<dbReference type="GO" id="GO:0006351">
    <property type="term" value="P:DNA-templated transcription"/>
    <property type="evidence" value="ECO:0007669"/>
    <property type="project" value="UniProtKB-UniRule"/>
</dbReference>
<dbReference type="STRING" id="206665.SAMN04488516_10241"/>
<dbReference type="InterPro" id="IPR036161">
    <property type="entry name" value="RPB6/omega-like_sf"/>
</dbReference>
<evidence type="ECO:0000256" key="7">
    <source>
        <dbReference type="ARBA" id="ARBA00023163"/>
    </source>
</evidence>
<dbReference type="GO" id="GO:0003899">
    <property type="term" value="F:DNA-directed RNA polymerase activity"/>
    <property type="evidence" value="ECO:0007669"/>
    <property type="project" value="UniProtKB-UniRule"/>
</dbReference>
<dbReference type="Proteomes" id="UP000199602">
    <property type="component" value="Unassembled WGS sequence"/>
</dbReference>
<keyword evidence="4 11" id="KW-0240">DNA-directed RNA polymerase</keyword>
<reference evidence="12 13" key="1">
    <citation type="submission" date="2016-10" db="EMBL/GenBank/DDBJ databases">
        <authorList>
            <person name="de Groot N.N."/>
        </authorList>
    </citation>
    <scope>NUCLEOTIDE SEQUENCE [LARGE SCALE GENOMIC DNA]</scope>
    <source>
        <strain evidence="12 13">DSM 15269</strain>
    </source>
</reference>
<comment type="function">
    <text evidence="11">Promotes RNA polymerase assembly. Latches the N- and C-terminal regions of the beta' subunit thereby facilitating its interaction with the beta and alpha subunits.</text>
</comment>
<dbReference type="GO" id="GO:0000428">
    <property type="term" value="C:DNA-directed RNA polymerase complex"/>
    <property type="evidence" value="ECO:0007669"/>
    <property type="project" value="UniProtKB-KW"/>
</dbReference>
<keyword evidence="7 11" id="KW-0804">Transcription</keyword>
<dbReference type="NCBIfam" id="TIGR00690">
    <property type="entry name" value="rpoZ"/>
    <property type="match status" value="1"/>
</dbReference>
<dbReference type="Pfam" id="PF01192">
    <property type="entry name" value="RNA_pol_Rpb6"/>
    <property type="match status" value="1"/>
</dbReference>
<evidence type="ECO:0000256" key="8">
    <source>
        <dbReference type="ARBA" id="ARBA00029924"/>
    </source>
</evidence>
<dbReference type="InterPro" id="IPR003716">
    <property type="entry name" value="DNA-dir_RNA_pol_omega"/>
</dbReference>
<proteinExistence type="inferred from homology"/>
<dbReference type="EMBL" id="FNIN01000002">
    <property type="protein sequence ID" value="SDN40762.1"/>
    <property type="molecule type" value="Genomic_DNA"/>
</dbReference>
<evidence type="ECO:0000256" key="1">
    <source>
        <dbReference type="ARBA" id="ARBA00006711"/>
    </source>
</evidence>
<evidence type="ECO:0000256" key="4">
    <source>
        <dbReference type="ARBA" id="ARBA00022478"/>
    </source>
</evidence>
<dbReference type="SUPFAM" id="SSF63562">
    <property type="entry name" value="RPB6/omega subunit-like"/>
    <property type="match status" value="1"/>
</dbReference>
<keyword evidence="5 11" id="KW-0808">Transferase</keyword>
<comment type="catalytic activity">
    <reaction evidence="10 11">
        <text>RNA(n) + a ribonucleoside 5'-triphosphate = RNA(n+1) + diphosphate</text>
        <dbReference type="Rhea" id="RHEA:21248"/>
        <dbReference type="Rhea" id="RHEA-COMP:14527"/>
        <dbReference type="Rhea" id="RHEA-COMP:17342"/>
        <dbReference type="ChEBI" id="CHEBI:33019"/>
        <dbReference type="ChEBI" id="CHEBI:61557"/>
        <dbReference type="ChEBI" id="CHEBI:140395"/>
        <dbReference type="EC" id="2.7.7.6"/>
    </reaction>
</comment>
<dbReference type="RefSeq" id="WP_092062990.1">
    <property type="nucleotide sequence ID" value="NZ_FNIN01000002.1"/>
</dbReference>
<evidence type="ECO:0000256" key="5">
    <source>
        <dbReference type="ARBA" id="ARBA00022679"/>
    </source>
</evidence>
<dbReference type="InterPro" id="IPR006110">
    <property type="entry name" value="Pol_omega/Rpo6/RPB6"/>
</dbReference>
<name>A0A1H0B573_9BACT</name>
<dbReference type="EC" id="2.7.7.6" evidence="2 11"/>
<protein>
    <recommendedName>
        <fullName evidence="3 11">DNA-directed RNA polymerase subunit omega</fullName>
        <shortName evidence="11">RNAP omega subunit</shortName>
        <ecNumber evidence="2 11">2.7.7.6</ecNumber>
    </recommendedName>
    <alternativeName>
        <fullName evidence="9 11">RNA polymerase omega subunit</fullName>
    </alternativeName>
    <alternativeName>
        <fullName evidence="8 11">Transcriptase subunit omega</fullName>
    </alternativeName>
</protein>
<dbReference type="SMART" id="SM01409">
    <property type="entry name" value="RNA_pol_Rpb6"/>
    <property type="match status" value="1"/>
</dbReference>
<dbReference type="PANTHER" id="PTHR34476">
    <property type="entry name" value="DNA-DIRECTED RNA POLYMERASE SUBUNIT OMEGA"/>
    <property type="match status" value="1"/>
</dbReference>
<gene>
    <name evidence="11" type="primary">rpoZ</name>
    <name evidence="12" type="ORF">SAMN04488516_10241</name>
</gene>
<accession>A0A1H0B573</accession>
<keyword evidence="6 11" id="KW-0548">Nucleotidyltransferase</keyword>
<evidence type="ECO:0000256" key="3">
    <source>
        <dbReference type="ARBA" id="ARBA00013725"/>
    </source>
</evidence>
<dbReference type="AlphaFoldDB" id="A0A1H0B573"/>
<evidence type="ECO:0000256" key="11">
    <source>
        <dbReference type="HAMAP-Rule" id="MF_00366"/>
    </source>
</evidence>
<evidence type="ECO:0000313" key="12">
    <source>
        <dbReference type="EMBL" id="SDN40762.1"/>
    </source>
</evidence>
<organism evidence="12 13">
    <name type="scientific">Desulfonauticus submarinus</name>
    <dbReference type="NCBI Taxonomy" id="206665"/>
    <lineage>
        <taxon>Bacteria</taxon>
        <taxon>Pseudomonadati</taxon>
        <taxon>Thermodesulfobacteriota</taxon>
        <taxon>Desulfovibrionia</taxon>
        <taxon>Desulfovibrionales</taxon>
        <taxon>Desulfonauticaceae</taxon>
        <taxon>Desulfonauticus</taxon>
    </lineage>
</organism>
<sequence length="71" mass="7987">MARITVDDCLKQVNNRFVLIHMTIKRIKQYKEGYNPLVKSKNKEVVTALREIAAGKVLLADESLEVGGRSS</sequence>
<comment type="subunit">
    <text evidence="11">The RNAP catalytic core consists of 2 alpha, 1 beta, 1 beta' and 1 omega subunit. When a sigma factor is associated with the core the holoenzyme is formed, which can initiate transcription.</text>
</comment>
<dbReference type="OrthoDB" id="9796300at2"/>
<dbReference type="Gene3D" id="3.90.940.10">
    <property type="match status" value="1"/>
</dbReference>
<evidence type="ECO:0000256" key="9">
    <source>
        <dbReference type="ARBA" id="ARBA00030998"/>
    </source>
</evidence>
<evidence type="ECO:0000313" key="13">
    <source>
        <dbReference type="Proteomes" id="UP000199602"/>
    </source>
</evidence>
<evidence type="ECO:0000256" key="10">
    <source>
        <dbReference type="ARBA" id="ARBA00048552"/>
    </source>
</evidence>
<evidence type="ECO:0000256" key="6">
    <source>
        <dbReference type="ARBA" id="ARBA00022695"/>
    </source>
</evidence>
<evidence type="ECO:0000256" key="2">
    <source>
        <dbReference type="ARBA" id="ARBA00012418"/>
    </source>
</evidence>
<comment type="similarity">
    <text evidence="1 11">Belongs to the RNA polymerase subunit omega family.</text>
</comment>
<dbReference type="PANTHER" id="PTHR34476:SF1">
    <property type="entry name" value="DNA-DIRECTED RNA POLYMERASE SUBUNIT OMEGA"/>
    <property type="match status" value="1"/>
</dbReference>
<dbReference type="HAMAP" id="MF_00366">
    <property type="entry name" value="RNApol_bact_RpoZ"/>
    <property type="match status" value="1"/>
</dbReference>